<protein>
    <recommendedName>
        <fullName evidence="2">Peroxin-19</fullName>
    </recommendedName>
</protein>
<evidence type="ECO:0000256" key="2">
    <source>
        <dbReference type="ARBA" id="ARBA00029688"/>
    </source>
</evidence>
<dbReference type="WBParaSite" id="nRc.2.0.1.t23260-RA">
    <property type="protein sequence ID" value="nRc.2.0.1.t23260-RA"/>
    <property type="gene ID" value="nRc.2.0.1.g23260"/>
</dbReference>
<evidence type="ECO:0000313" key="3">
    <source>
        <dbReference type="Proteomes" id="UP000887565"/>
    </source>
</evidence>
<accession>A0A915JBU3</accession>
<dbReference type="PANTHER" id="PTHR12774">
    <property type="entry name" value="PEROXISOMAL BIOGENESIS FACTOR 19"/>
    <property type="match status" value="1"/>
</dbReference>
<reference evidence="4" key="1">
    <citation type="submission" date="2022-11" db="UniProtKB">
        <authorList>
            <consortium name="WormBaseParasite"/>
        </authorList>
    </citation>
    <scope>IDENTIFICATION</scope>
</reference>
<evidence type="ECO:0000313" key="4">
    <source>
        <dbReference type="WBParaSite" id="nRc.2.0.1.t23260-RA"/>
    </source>
</evidence>
<dbReference type="GO" id="GO:0005778">
    <property type="term" value="C:peroxisomal membrane"/>
    <property type="evidence" value="ECO:0007669"/>
    <property type="project" value="TreeGrafter"/>
</dbReference>
<dbReference type="InterPro" id="IPR038322">
    <property type="entry name" value="Pex19_C_sf"/>
</dbReference>
<organism evidence="3 4">
    <name type="scientific">Romanomermis culicivorax</name>
    <name type="common">Nematode worm</name>
    <dbReference type="NCBI Taxonomy" id="13658"/>
    <lineage>
        <taxon>Eukaryota</taxon>
        <taxon>Metazoa</taxon>
        <taxon>Ecdysozoa</taxon>
        <taxon>Nematoda</taxon>
        <taxon>Enoplea</taxon>
        <taxon>Dorylaimia</taxon>
        <taxon>Mermithida</taxon>
        <taxon>Mermithoidea</taxon>
        <taxon>Mermithidae</taxon>
        <taxon>Romanomermis</taxon>
    </lineage>
</organism>
<dbReference type="AlphaFoldDB" id="A0A915JBU3"/>
<proteinExistence type="inferred from homology"/>
<comment type="similarity">
    <text evidence="1">Belongs to the peroxin-19 family.</text>
</comment>
<name>A0A915JBU3_ROMCU</name>
<dbReference type="Pfam" id="PF04614">
    <property type="entry name" value="Pex19"/>
    <property type="match status" value="1"/>
</dbReference>
<dbReference type="InterPro" id="IPR006708">
    <property type="entry name" value="Pex19"/>
</dbReference>
<dbReference type="Gene3D" id="1.20.120.900">
    <property type="entry name" value="Pex19, mPTS binding domain"/>
    <property type="match status" value="1"/>
</dbReference>
<dbReference type="Proteomes" id="UP000887565">
    <property type="component" value="Unplaced"/>
</dbReference>
<sequence>MDNYETQLKLMTEICYEYEQENIEDTDKIRADRMDRLMNCMQKIQACGYPPEDLVGALPPGWSLDSKSGLPKAVDMSKAAEACSIIIKIMQYGLLYYENSSKIYNFEDQ</sequence>
<dbReference type="GO" id="GO:0033328">
    <property type="term" value="F:peroxisome membrane targeting sequence binding"/>
    <property type="evidence" value="ECO:0007669"/>
    <property type="project" value="TreeGrafter"/>
</dbReference>
<dbReference type="GO" id="GO:0045046">
    <property type="term" value="P:protein import into peroxisome membrane"/>
    <property type="evidence" value="ECO:0007669"/>
    <property type="project" value="TreeGrafter"/>
</dbReference>
<dbReference type="PANTHER" id="PTHR12774:SF2">
    <property type="entry name" value="PEROXISOMAL BIOGENESIS FACTOR 19"/>
    <property type="match status" value="1"/>
</dbReference>
<evidence type="ECO:0000256" key="1">
    <source>
        <dbReference type="ARBA" id="ARBA00006326"/>
    </source>
</evidence>
<keyword evidence="3" id="KW-1185">Reference proteome</keyword>